<reference evidence="1 2" key="1">
    <citation type="submission" date="2017-06" db="EMBL/GenBank/DDBJ databases">
        <authorList>
            <person name="Kim H.J."/>
            <person name="Triplett B.A."/>
        </authorList>
    </citation>
    <scope>NUCLEOTIDE SEQUENCE [LARGE SCALE GENOMIC DNA]</scope>
    <source>
        <strain evidence="1 2">DSM 8800</strain>
    </source>
</reference>
<evidence type="ECO:0000313" key="2">
    <source>
        <dbReference type="Proteomes" id="UP000198397"/>
    </source>
</evidence>
<name>A0A238YFQ4_HALVU</name>
<organism evidence="1 2">
    <name type="scientific">Halorubrum vacuolatum</name>
    <name type="common">Natronobacterium vacuolatum</name>
    <dbReference type="NCBI Taxonomy" id="63740"/>
    <lineage>
        <taxon>Archaea</taxon>
        <taxon>Methanobacteriati</taxon>
        <taxon>Methanobacteriota</taxon>
        <taxon>Stenosarchaea group</taxon>
        <taxon>Halobacteria</taxon>
        <taxon>Halobacteriales</taxon>
        <taxon>Haloferacaceae</taxon>
        <taxon>Halorubrum</taxon>
    </lineage>
</organism>
<dbReference type="EMBL" id="FZNQ01000040">
    <property type="protein sequence ID" value="SNR69434.1"/>
    <property type="molecule type" value="Genomic_DNA"/>
</dbReference>
<sequence length="37" mass="4349">MAEIFFLVVYDWLNCYNFEPVATGKRPILVTPMFPLL</sequence>
<dbReference type="AlphaFoldDB" id="A0A238YFQ4"/>
<accession>A0A238YFQ4</accession>
<evidence type="ECO:0000313" key="1">
    <source>
        <dbReference type="EMBL" id="SNR69434.1"/>
    </source>
</evidence>
<proteinExistence type="predicted"/>
<protein>
    <submittedName>
        <fullName evidence="1">Uncharacterized protein</fullName>
    </submittedName>
</protein>
<keyword evidence="2" id="KW-1185">Reference proteome</keyword>
<gene>
    <name evidence="1" type="ORF">SAMN06264855_14014</name>
</gene>
<dbReference type="Proteomes" id="UP000198397">
    <property type="component" value="Unassembled WGS sequence"/>
</dbReference>